<dbReference type="Proteomes" id="UP000601435">
    <property type="component" value="Unassembled WGS sequence"/>
</dbReference>
<gene>
    <name evidence="2" type="primary">FIGNL1</name>
    <name evidence="2" type="ORF">SNEC2469_LOCUS31981</name>
</gene>
<organism evidence="2 3">
    <name type="scientific">Symbiodinium necroappetens</name>
    <dbReference type="NCBI Taxonomy" id="1628268"/>
    <lineage>
        <taxon>Eukaryota</taxon>
        <taxon>Sar</taxon>
        <taxon>Alveolata</taxon>
        <taxon>Dinophyceae</taxon>
        <taxon>Suessiales</taxon>
        <taxon>Symbiodiniaceae</taxon>
        <taxon>Symbiodinium</taxon>
    </lineage>
</organism>
<dbReference type="OrthoDB" id="10380497at2759"/>
<feature type="non-terminal residue" evidence="2">
    <location>
        <position position="201"/>
    </location>
</feature>
<keyword evidence="1" id="KW-0812">Transmembrane</keyword>
<name>A0A813BZD1_9DINO</name>
<accession>A0A813BZD1</accession>
<feature type="transmembrane region" description="Helical" evidence="1">
    <location>
        <begin position="179"/>
        <end position="199"/>
    </location>
</feature>
<evidence type="ECO:0000313" key="3">
    <source>
        <dbReference type="Proteomes" id="UP000601435"/>
    </source>
</evidence>
<sequence length="201" mass="22474">CFKTFTHSGEGAAVVAVLAVEYVWDDTENFGEAVRSRLHWSWENLAWWHRANVLRVYEPVALALKASASDLLGGLQPKNLHRLSLLSHAITAVTAFGGSSMLLRFHHQVDTSRLCWQTACCVFGTAFFAVHPLCVQAVCWSSCLPYLWATSLSWLSISSYVSCVWRLHHQPQQYMLSTVVLAFMSGIFYFAAVMCKALLGI</sequence>
<evidence type="ECO:0000256" key="1">
    <source>
        <dbReference type="SAM" id="Phobius"/>
    </source>
</evidence>
<dbReference type="AlphaFoldDB" id="A0A813BZD1"/>
<feature type="transmembrane region" description="Helical" evidence="1">
    <location>
        <begin position="145"/>
        <end position="167"/>
    </location>
</feature>
<keyword evidence="1" id="KW-1133">Transmembrane helix</keyword>
<keyword evidence="1" id="KW-0472">Membrane</keyword>
<comment type="caution">
    <text evidence="2">The sequence shown here is derived from an EMBL/GenBank/DDBJ whole genome shotgun (WGS) entry which is preliminary data.</text>
</comment>
<protein>
    <submittedName>
        <fullName evidence="2">FIGNL1 protein</fullName>
    </submittedName>
</protein>
<evidence type="ECO:0000313" key="2">
    <source>
        <dbReference type="EMBL" id="CAE7924606.1"/>
    </source>
</evidence>
<keyword evidence="3" id="KW-1185">Reference proteome</keyword>
<proteinExistence type="predicted"/>
<dbReference type="EMBL" id="CAJNJA010079252">
    <property type="protein sequence ID" value="CAE7924606.1"/>
    <property type="molecule type" value="Genomic_DNA"/>
</dbReference>
<feature type="transmembrane region" description="Helical" evidence="1">
    <location>
        <begin position="115"/>
        <end position="133"/>
    </location>
</feature>
<reference evidence="2" key="1">
    <citation type="submission" date="2021-02" db="EMBL/GenBank/DDBJ databases">
        <authorList>
            <person name="Dougan E. K."/>
            <person name="Rhodes N."/>
            <person name="Thang M."/>
            <person name="Chan C."/>
        </authorList>
    </citation>
    <scope>NUCLEOTIDE SEQUENCE</scope>
</reference>
<feature type="transmembrane region" description="Helical" evidence="1">
    <location>
        <begin position="85"/>
        <end position="103"/>
    </location>
</feature>